<reference evidence="2" key="2">
    <citation type="submission" date="2015-01" db="EMBL/GenBank/DDBJ databases">
        <title>Evolutionary Origins and Diversification of the Mycorrhizal Mutualists.</title>
        <authorList>
            <consortium name="DOE Joint Genome Institute"/>
            <consortium name="Mycorrhizal Genomics Consortium"/>
            <person name="Kohler A."/>
            <person name="Kuo A."/>
            <person name="Nagy L.G."/>
            <person name="Floudas D."/>
            <person name="Copeland A."/>
            <person name="Barry K.W."/>
            <person name="Cichocki N."/>
            <person name="Veneault-Fourrey C."/>
            <person name="LaButti K."/>
            <person name="Lindquist E.A."/>
            <person name="Lipzen A."/>
            <person name="Lundell T."/>
            <person name="Morin E."/>
            <person name="Murat C."/>
            <person name="Riley R."/>
            <person name="Ohm R."/>
            <person name="Sun H."/>
            <person name="Tunlid A."/>
            <person name="Henrissat B."/>
            <person name="Grigoriev I.V."/>
            <person name="Hibbett D.S."/>
            <person name="Martin F."/>
        </authorList>
    </citation>
    <scope>NUCLEOTIDE SEQUENCE [LARGE SCALE GENOMIC DNA]</scope>
    <source>
        <strain evidence="2">MAFF 305830</strain>
    </source>
</reference>
<dbReference type="AlphaFoldDB" id="A0A0C3ANL8"/>
<evidence type="ECO:0000313" key="1">
    <source>
        <dbReference type="EMBL" id="KIM21594.1"/>
    </source>
</evidence>
<dbReference type="Pfam" id="PF14223">
    <property type="entry name" value="Retrotran_gag_2"/>
    <property type="match status" value="1"/>
</dbReference>
<organism evidence="1 2">
    <name type="scientific">Serendipita vermifera MAFF 305830</name>
    <dbReference type="NCBI Taxonomy" id="933852"/>
    <lineage>
        <taxon>Eukaryota</taxon>
        <taxon>Fungi</taxon>
        <taxon>Dikarya</taxon>
        <taxon>Basidiomycota</taxon>
        <taxon>Agaricomycotina</taxon>
        <taxon>Agaricomycetes</taxon>
        <taxon>Sebacinales</taxon>
        <taxon>Serendipitaceae</taxon>
        <taxon>Serendipita</taxon>
    </lineage>
</organism>
<gene>
    <name evidence="1" type="ORF">M408DRAFT_80327</name>
</gene>
<evidence type="ECO:0000313" key="2">
    <source>
        <dbReference type="Proteomes" id="UP000054097"/>
    </source>
</evidence>
<dbReference type="OrthoDB" id="2673624at2759"/>
<name>A0A0C3ANL8_SERVB</name>
<dbReference type="HOGENOM" id="CLU_1437754_0_0_1"/>
<keyword evidence="2" id="KW-1185">Reference proteome</keyword>
<feature type="non-terminal residue" evidence="1">
    <location>
        <position position="189"/>
    </location>
</feature>
<protein>
    <submittedName>
        <fullName evidence="1">Uncharacterized protein</fullName>
    </submittedName>
</protein>
<reference evidence="1 2" key="1">
    <citation type="submission" date="2014-04" db="EMBL/GenBank/DDBJ databases">
        <authorList>
            <consortium name="DOE Joint Genome Institute"/>
            <person name="Kuo A."/>
            <person name="Zuccaro A."/>
            <person name="Kohler A."/>
            <person name="Nagy L.G."/>
            <person name="Floudas D."/>
            <person name="Copeland A."/>
            <person name="Barry K.W."/>
            <person name="Cichocki N."/>
            <person name="Veneault-Fourrey C."/>
            <person name="LaButti K."/>
            <person name="Lindquist E.A."/>
            <person name="Lipzen A."/>
            <person name="Lundell T."/>
            <person name="Morin E."/>
            <person name="Murat C."/>
            <person name="Sun H."/>
            <person name="Tunlid A."/>
            <person name="Henrissat B."/>
            <person name="Grigoriev I.V."/>
            <person name="Hibbett D.S."/>
            <person name="Martin F."/>
            <person name="Nordberg H.P."/>
            <person name="Cantor M.N."/>
            <person name="Hua S.X."/>
        </authorList>
    </citation>
    <scope>NUCLEOTIDE SEQUENCE [LARGE SCALE GENOMIC DNA]</scope>
    <source>
        <strain evidence="1 2">MAFF 305830</strain>
    </source>
</reference>
<proteinExistence type="predicted"/>
<accession>A0A0C3ANL8</accession>
<sequence length="189" mass="20849">MDQASLSPIPILSAETVQEWTFRVRGELAAKKVWGIVSGTRKDPSSSGDQAAIDKYFEDAECATGIIMKFAGPQASIYLTDLDDPQRMWADLQKAYNSDHPVARIQSLQSLLSIKQASDETLDGLAHRVTTAHKQFISLQPSTFTLAQLNEELFAASITGALAVDQKALQTNILFRDNIKRDDLLLALR</sequence>
<dbReference type="Proteomes" id="UP000054097">
    <property type="component" value="Unassembled WGS sequence"/>
</dbReference>
<dbReference type="EMBL" id="KN824377">
    <property type="protein sequence ID" value="KIM21594.1"/>
    <property type="molecule type" value="Genomic_DNA"/>
</dbReference>